<organism evidence="3 4">
    <name type="scientific">Baekduia soli</name>
    <dbReference type="NCBI Taxonomy" id="496014"/>
    <lineage>
        <taxon>Bacteria</taxon>
        <taxon>Bacillati</taxon>
        <taxon>Actinomycetota</taxon>
        <taxon>Thermoleophilia</taxon>
        <taxon>Solirubrobacterales</taxon>
        <taxon>Baekduiaceae</taxon>
        <taxon>Baekduia</taxon>
    </lineage>
</organism>
<gene>
    <name evidence="3" type="ORF">FSW04_12585</name>
</gene>
<dbReference type="InterPro" id="IPR036188">
    <property type="entry name" value="FAD/NAD-bd_sf"/>
</dbReference>
<keyword evidence="1" id="KW-0560">Oxidoreductase</keyword>
<dbReference type="KEGG" id="bsol:FSW04_12585"/>
<dbReference type="EMBL" id="CP042430">
    <property type="protein sequence ID" value="QEC48320.1"/>
    <property type="molecule type" value="Genomic_DNA"/>
</dbReference>
<name>A0A5B8U5M0_9ACTN</name>
<dbReference type="OrthoDB" id="9806257at2"/>
<dbReference type="PANTHER" id="PTHR13847">
    <property type="entry name" value="SARCOSINE DEHYDROGENASE-RELATED"/>
    <property type="match status" value="1"/>
</dbReference>
<sequence>MRAPGDAGIAGSRRVAVVGGGVAGLSAALHLRLGGAEVVVLERHRTGAGASSGNAGWICPTQAGPLPEPGLATYGLRALLDRDSPLYVDPRHLPRLAPWLVRFARNCAPARHRRGVVALEALGRRAFGAVADLEPLGFRPELHRLGLLVASRDPAVTQAFLDGLEAFRARDATIPTVPLTGEAVRELEPALSSAVRAAAVIRRHWHVRPDSYMSSLAAVATAHGVQITEDAPVLRFATRGGAVTHVETPGGDVEADAVVLATGARLGTDTRMLGVALPVEAGKGYSFSVALDPVPSHAVLFAEPHVGCSPLTTGVRLAGTMEFSGVNDRLVPGRIEAMQRGVRPLLSSWDEGSVAGEWTGMRPIAPDGLPIVGRLPGSANVYVSGAYSMLGMTLALPAAEALAELVLTGRRPEVLAPFDAARFARRAASAARARAAS</sequence>
<dbReference type="SUPFAM" id="SSF54373">
    <property type="entry name" value="FAD-linked reductases, C-terminal domain"/>
    <property type="match status" value="1"/>
</dbReference>
<feature type="domain" description="FAD dependent oxidoreductase" evidence="2">
    <location>
        <begin position="14"/>
        <end position="405"/>
    </location>
</feature>
<dbReference type="Pfam" id="PF01266">
    <property type="entry name" value="DAO"/>
    <property type="match status" value="1"/>
</dbReference>
<dbReference type="RefSeq" id="WP_146919726.1">
    <property type="nucleotide sequence ID" value="NZ_CP042430.1"/>
</dbReference>
<dbReference type="GO" id="GO:0005737">
    <property type="term" value="C:cytoplasm"/>
    <property type="evidence" value="ECO:0007669"/>
    <property type="project" value="TreeGrafter"/>
</dbReference>
<dbReference type="AlphaFoldDB" id="A0A5B8U5M0"/>
<dbReference type="SUPFAM" id="SSF51905">
    <property type="entry name" value="FAD/NAD(P)-binding domain"/>
    <property type="match status" value="1"/>
</dbReference>
<dbReference type="Gene3D" id="3.30.9.10">
    <property type="entry name" value="D-Amino Acid Oxidase, subunit A, domain 2"/>
    <property type="match status" value="1"/>
</dbReference>
<evidence type="ECO:0000313" key="3">
    <source>
        <dbReference type="EMBL" id="QEC48320.1"/>
    </source>
</evidence>
<protein>
    <submittedName>
        <fullName evidence="3">FAD-dependent oxidoreductase</fullName>
    </submittedName>
</protein>
<accession>A0A5B8U5M0</accession>
<reference evidence="3 4" key="1">
    <citation type="journal article" date="2018" name="J. Microbiol.">
        <title>Baekduia soli gen. nov., sp. nov., a novel bacterium isolated from the soil of Baekdu Mountain and proposal of a novel family name, Baekduiaceae fam. nov.</title>
        <authorList>
            <person name="An D.S."/>
            <person name="Siddiqi M.Z."/>
            <person name="Kim K.H."/>
            <person name="Yu H.S."/>
            <person name="Im W.T."/>
        </authorList>
    </citation>
    <scope>NUCLEOTIDE SEQUENCE [LARGE SCALE GENOMIC DNA]</scope>
    <source>
        <strain evidence="3 4">BR7-21</strain>
    </source>
</reference>
<evidence type="ECO:0000256" key="1">
    <source>
        <dbReference type="ARBA" id="ARBA00023002"/>
    </source>
</evidence>
<dbReference type="GO" id="GO:0016491">
    <property type="term" value="F:oxidoreductase activity"/>
    <property type="evidence" value="ECO:0007669"/>
    <property type="project" value="UniProtKB-KW"/>
</dbReference>
<dbReference type="Gene3D" id="3.50.50.60">
    <property type="entry name" value="FAD/NAD(P)-binding domain"/>
    <property type="match status" value="2"/>
</dbReference>
<evidence type="ECO:0000259" key="2">
    <source>
        <dbReference type="Pfam" id="PF01266"/>
    </source>
</evidence>
<dbReference type="Proteomes" id="UP000321805">
    <property type="component" value="Chromosome"/>
</dbReference>
<proteinExistence type="predicted"/>
<evidence type="ECO:0000313" key="4">
    <source>
        <dbReference type="Proteomes" id="UP000321805"/>
    </source>
</evidence>
<keyword evidence="4" id="KW-1185">Reference proteome</keyword>
<dbReference type="PANTHER" id="PTHR13847:SF289">
    <property type="entry name" value="GLYCINE OXIDASE"/>
    <property type="match status" value="1"/>
</dbReference>
<dbReference type="InterPro" id="IPR006076">
    <property type="entry name" value="FAD-dep_OxRdtase"/>
</dbReference>